<reference evidence="1 2" key="1">
    <citation type="submission" date="2018-10" db="EMBL/GenBank/DDBJ databases">
        <title>A high-quality apple genome assembly.</title>
        <authorList>
            <person name="Hu J."/>
        </authorList>
    </citation>
    <scope>NUCLEOTIDE SEQUENCE [LARGE SCALE GENOMIC DNA]</scope>
    <source>
        <strain evidence="2">cv. HFTH1</strain>
        <tissue evidence="1">Young leaf</tissue>
    </source>
</reference>
<gene>
    <name evidence="1" type="ORF">DVH24_004145</name>
</gene>
<comment type="caution">
    <text evidence="1">The sequence shown here is derived from an EMBL/GenBank/DDBJ whole genome shotgun (WGS) entry which is preliminary data.</text>
</comment>
<dbReference type="Proteomes" id="UP000290289">
    <property type="component" value="Chromosome 3"/>
</dbReference>
<evidence type="ECO:0000313" key="2">
    <source>
        <dbReference type="Proteomes" id="UP000290289"/>
    </source>
</evidence>
<name>A0A498KDA1_MALDO</name>
<proteinExistence type="predicted"/>
<accession>A0A498KDA1</accession>
<dbReference type="EMBL" id="RDQH01000329">
    <property type="protein sequence ID" value="RXI03493.1"/>
    <property type="molecule type" value="Genomic_DNA"/>
</dbReference>
<organism evidence="1 2">
    <name type="scientific">Malus domestica</name>
    <name type="common">Apple</name>
    <name type="synonym">Pyrus malus</name>
    <dbReference type="NCBI Taxonomy" id="3750"/>
    <lineage>
        <taxon>Eukaryota</taxon>
        <taxon>Viridiplantae</taxon>
        <taxon>Streptophyta</taxon>
        <taxon>Embryophyta</taxon>
        <taxon>Tracheophyta</taxon>
        <taxon>Spermatophyta</taxon>
        <taxon>Magnoliopsida</taxon>
        <taxon>eudicotyledons</taxon>
        <taxon>Gunneridae</taxon>
        <taxon>Pentapetalae</taxon>
        <taxon>rosids</taxon>
        <taxon>fabids</taxon>
        <taxon>Rosales</taxon>
        <taxon>Rosaceae</taxon>
        <taxon>Amygdaloideae</taxon>
        <taxon>Maleae</taxon>
        <taxon>Malus</taxon>
    </lineage>
</organism>
<keyword evidence="2" id="KW-1185">Reference proteome</keyword>
<protein>
    <submittedName>
        <fullName evidence="1">Uncharacterized protein</fullName>
    </submittedName>
</protein>
<sequence length="91" mass="11031">MFDLAENNRLPLRKSFRACPSRRPVVIPNIDLVDYAYQFECYPHQCKVISFYDRWSIPFIKLWRLETFHSSFGDWKLWSIPFTSFVRLDAH</sequence>
<dbReference type="AlphaFoldDB" id="A0A498KDA1"/>
<evidence type="ECO:0000313" key="1">
    <source>
        <dbReference type="EMBL" id="RXI03493.1"/>
    </source>
</evidence>